<dbReference type="InterPro" id="IPR007443">
    <property type="entry name" value="LpoA"/>
</dbReference>
<protein>
    <submittedName>
        <fullName evidence="10">Penicillin-binding protein activator</fullName>
    </submittedName>
</protein>
<evidence type="ECO:0000256" key="5">
    <source>
        <dbReference type="ARBA" id="ARBA00023139"/>
    </source>
</evidence>
<dbReference type="Gene3D" id="1.25.40.650">
    <property type="match status" value="1"/>
</dbReference>
<keyword evidence="6" id="KW-0998">Cell outer membrane</keyword>
<dbReference type="RefSeq" id="WP_136989676.1">
    <property type="nucleotide sequence ID" value="NZ_SZPQ01000009.1"/>
</dbReference>
<evidence type="ECO:0000256" key="1">
    <source>
        <dbReference type="ARBA" id="ARBA00022729"/>
    </source>
</evidence>
<keyword evidence="7" id="KW-0449">Lipoprotein</keyword>
<evidence type="ECO:0000256" key="6">
    <source>
        <dbReference type="ARBA" id="ARBA00023237"/>
    </source>
</evidence>
<feature type="region of interest" description="Disordered" evidence="8">
    <location>
        <begin position="301"/>
        <end position="373"/>
    </location>
</feature>
<reference evidence="10 11" key="1">
    <citation type="submission" date="2019-04" db="EMBL/GenBank/DDBJ databases">
        <authorList>
            <person name="Li M."/>
            <person name="Gao C."/>
        </authorList>
    </citation>
    <scope>NUCLEOTIDE SEQUENCE [LARGE SCALE GENOMIC DNA]</scope>
    <source>
        <strain evidence="10 11">BGMRC 2031</strain>
    </source>
</reference>
<dbReference type="Proteomes" id="UP000305202">
    <property type="component" value="Unassembled WGS sequence"/>
</dbReference>
<comment type="caution">
    <text evidence="10">The sequence shown here is derived from an EMBL/GenBank/DDBJ whole genome shotgun (WGS) entry which is preliminary data.</text>
</comment>
<dbReference type="CDD" id="cd06339">
    <property type="entry name" value="PBP1_YraM_LppC_lipoprotein-like"/>
    <property type="match status" value="1"/>
</dbReference>
<dbReference type="EMBL" id="SZPQ01000009">
    <property type="protein sequence ID" value="TKI06930.1"/>
    <property type="molecule type" value="Genomic_DNA"/>
</dbReference>
<keyword evidence="2" id="KW-0133">Cell shape</keyword>
<dbReference type="Gene3D" id="1.25.40.10">
    <property type="entry name" value="Tetratricopeptide repeat domain"/>
    <property type="match status" value="1"/>
</dbReference>
<name>A0ABY2SMA5_9HYPH</name>
<keyword evidence="1 9" id="KW-0732">Signal</keyword>
<keyword evidence="3" id="KW-0573">Peptidoglycan synthesis</keyword>
<keyword evidence="11" id="KW-1185">Reference proteome</keyword>
<dbReference type="HAMAP" id="MF_01890">
    <property type="entry name" value="LpoA"/>
    <property type="match status" value="1"/>
</dbReference>
<evidence type="ECO:0000256" key="3">
    <source>
        <dbReference type="ARBA" id="ARBA00022984"/>
    </source>
</evidence>
<accession>A0ABY2SMA5</accession>
<dbReference type="Gene3D" id="3.40.50.2300">
    <property type="match status" value="2"/>
</dbReference>
<dbReference type="PANTHER" id="PTHR38038">
    <property type="entry name" value="PENICILLIN-BINDING PROTEIN ACTIVATOR LPOA"/>
    <property type="match status" value="1"/>
</dbReference>
<dbReference type="SUPFAM" id="SSF53822">
    <property type="entry name" value="Periplasmic binding protein-like I"/>
    <property type="match status" value="1"/>
</dbReference>
<evidence type="ECO:0000256" key="7">
    <source>
        <dbReference type="ARBA" id="ARBA00023288"/>
    </source>
</evidence>
<feature type="signal peptide" evidence="9">
    <location>
        <begin position="1"/>
        <end position="31"/>
    </location>
</feature>
<proteinExistence type="inferred from homology"/>
<evidence type="ECO:0000313" key="11">
    <source>
        <dbReference type="Proteomes" id="UP000305202"/>
    </source>
</evidence>
<sequence>MPSSSVMGFKTGRLLPAVLAALILAACSGQAPQSPAGTTAIQPGANADYYLQQMRQAGNDNKTAYQLLAIGALIKEGRLDQAQQQLGALPQQISDAQRRESLLLSAELAVAQNRPQDATNLLQKLDSTRLNADQRARYYQAMIAAGQSQPSLDLVRAYIAQEPLLQGQAHQQNIDRTWQTLLSLPPQTLNNLTINADENVLQGWLDLLHVYQDNRQNPTLLQAGIKDWQTRYPHNPAAKSLPAQLTQVQNYQPSATGQIALFLPMSGQALVFANAIEQGFNAAKNGASAIGQPAGGPTMANGLPVNGQATANGLPVDGQATANGLPVNGQATANGEPPSAAPAPSSPTGQTDATGQPAIAAAPQAAAQTLSGTSGGPAVKIYDTASQPLPALLAQAQQDGAKVIVGPLLKSEVEQLYTRSSPLNVLALNQPENLQNRPNICYFSLSPEDEARDAANHIFRQHRQQPLLLVPYGSLGDRIVKAFADAWTKAGGGTVLEQRIGTGAELKQALNGGGGIQLTGQPVPTTPAAGAQPQAVSVAGLTLPAPTDDAAVSPSASGGPVDAVYIIAPPSDLALIKPMIDLRVSSRAQLGLYASSRSYQADAGPDYRLEMEGLEFSDIPLLTGANPALMQQASAQFKDDYSLVRLYAMGMDAWTLANHFSEIRQLPGYQVNGDTGVLTADSDCVIHRKLSWLKYQQGQLVPVS</sequence>
<keyword evidence="5" id="KW-0564">Palmitate</keyword>
<keyword evidence="4" id="KW-0472">Membrane</keyword>
<feature type="chain" id="PRO_5046878935" evidence="9">
    <location>
        <begin position="32"/>
        <end position="704"/>
    </location>
</feature>
<evidence type="ECO:0000256" key="8">
    <source>
        <dbReference type="SAM" id="MobiDB-lite"/>
    </source>
</evidence>
<feature type="compositionally biased region" description="Low complexity" evidence="8">
    <location>
        <begin position="356"/>
        <end position="368"/>
    </location>
</feature>
<organism evidence="10 11">
    <name type="scientific">Martelella alba</name>
    <dbReference type="NCBI Taxonomy" id="2590451"/>
    <lineage>
        <taxon>Bacteria</taxon>
        <taxon>Pseudomonadati</taxon>
        <taxon>Pseudomonadota</taxon>
        <taxon>Alphaproteobacteria</taxon>
        <taxon>Hyphomicrobiales</taxon>
        <taxon>Aurantimonadaceae</taxon>
        <taxon>Martelella</taxon>
    </lineage>
</organism>
<evidence type="ECO:0000256" key="4">
    <source>
        <dbReference type="ARBA" id="ARBA00023136"/>
    </source>
</evidence>
<evidence type="ECO:0000256" key="2">
    <source>
        <dbReference type="ARBA" id="ARBA00022960"/>
    </source>
</evidence>
<evidence type="ECO:0000256" key="9">
    <source>
        <dbReference type="SAM" id="SignalP"/>
    </source>
</evidence>
<evidence type="ECO:0000313" key="10">
    <source>
        <dbReference type="EMBL" id="TKI06930.1"/>
    </source>
</evidence>
<dbReference type="InterPro" id="IPR011990">
    <property type="entry name" value="TPR-like_helical_dom_sf"/>
</dbReference>
<dbReference type="InterPro" id="IPR028082">
    <property type="entry name" value="Peripla_BP_I"/>
</dbReference>
<dbReference type="PANTHER" id="PTHR38038:SF1">
    <property type="entry name" value="PENICILLIN-BINDING PROTEIN ACTIVATOR LPOA"/>
    <property type="match status" value="1"/>
</dbReference>
<gene>
    <name evidence="10" type="ORF">FCN80_08225</name>
</gene>
<dbReference type="Pfam" id="PF04348">
    <property type="entry name" value="LppC"/>
    <property type="match status" value="2"/>
</dbReference>